<dbReference type="OrthoDB" id="2055747at2"/>
<dbReference type="NCBIfam" id="NF009082">
    <property type="entry name" value="PRK12417.1"/>
    <property type="match status" value="1"/>
</dbReference>
<gene>
    <name evidence="8 11" type="primary">secY2</name>
    <name evidence="11" type="ORF">I6G68_04225</name>
    <name evidence="10" type="ORF">ODY43_07445</name>
</gene>
<evidence type="ECO:0000256" key="2">
    <source>
        <dbReference type="ARBA" id="ARBA00022475"/>
    </source>
</evidence>
<evidence type="ECO:0000313" key="10">
    <source>
        <dbReference type="EMBL" id="MCY3053820.1"/>
    </source>
</evidence>
<dbReference type="GO" id="GO:0006605">
    <property type="term" value="P:protein targeting"/>
    <property type="evidence" value="ECO:0007669"/>
    <property type="project" value="UniProtKB-UniRule"/>
</dbReference>
<dbReference type="HAMAP" id="MF_01466">
    <property type="entry name" value="SecY2"/>
    <property type="match status" value="1"/>
</dbReference>
<feature type="transmembrane region" description="Helical" evidence="8">
    <location>
        <begin position="176"/>
        <end position="197"/>
    </location>
</feature>
<dbReference type="PRINTS" id="PR00303">
    <property type="entry name" value="SECYTRNLCASE"/>
</dbReference>
<dbReference type="Proteomes" id="UP001069145">
    <property type="component" value="Unassembled WGS sequence"/>
</dbReference>
<dbReference type="Proteomes" id="UP000594771">
    <property type="component" value="Chromosome"/>
</dbReference>
<evidence type="ECO:0000256" key="3">
    <source>
        <dbReference type="ARBA" id="ARBA00022692"/>
    </source>
</evidence>
<protein>
    <recommendedName>
        <fullName evidence="8 9">Accessory Sec system protein translocase subunit SecY2</fullName>
    </recommendedName>
</protein>
<evidence type="ECO:0000256" key="6">
    <source>
        <dbReference type="ARBA" id="ARBA00023010"/>
    </source>
</evidence>
<feature type="transmembrane region" description="Helical" evidence="8">
    <location>
        <begin position="304"/>
        <end position="323"/>
    </location>
</feature>
<feature type="transmembrane region" description="Helical" evidence="8">
    <location>
        <begin position="142"/>
        <end position="164"/>
    </location>
</feature>
<dbReference type="InterPro" id="IPR023201">
    <property type="entry name" value="SecY_dom_sf"/>
</dbReference>
<evidence type="ECO:0000256" key="1">
    <source>
        <dbReference type="ARBA" id="ARBA00022448"/>
    </source>
</evidence>
<feature type="transmembrane region" description="Helical" evidence="8">
    <location>
        <begin position="69"/>
        <end position="89"/>
    </location>
</feature>
<reference evidence="10" key="2">
    <citation type="submission" date="2022-09" db="EMBL/GenBank/DDBJ databases">
        <title>Aerococcus urinae taxonomy study.</title>
        <authorList>
            <person name="Christensen J."/>
            <person name="Senneby E."/>
        </authorList>
    </citation>
    <scope>NUCLEOTIDE SEQUENCE</scope>
    <source>
        <strain evidence="10">NLD-066-U95</strain>
    </source>
</reference>
<comment type="subunit">
    <text evidence="8">Component of the accessory SecA2/SecY2 protein translocase complex required to export cell wall proteins. May form heterotrimers with SecE and SecG subunits.</text>
</comment>
<keyword evidence="2 8" id="KW-1003">Cell membrane</keyword>
<dbReference type="Pfam" id="PF00344">
    <property type="entry name" value="SecY"/>
    <property type="match status" value="1"/>
</dbReference>
<dbReference type="GeneID" id="35767478"/>
<name>A0A0X8FGG1_9LACT</name>
<dbReference type="AlphaFoldDB" id="A0A0X8FGG1"/>
<organism evidence="11 12">
    <name type="scientific">Aerococcus urinae</name>
    <dbReference type="NCBI Taxonomy" id="1376"/>
    <lineage>
        <taxon>Bacteria</taxon>
        <taxon>Bacillati</taxon>
        <taxon>Bacillota</taxon>
        <taxon>Bacilli</taxon>
        <taxon>Lactobacillales</taxon>
        <taxon>Aerococcaceae</taxon>
        <taxon>Aerococcus</taxon>
    </lineage>
</organism>
<sequence length="424" mass="47597">MAIQNKENRFRLPLLYKKLLFTAIILIVYIIGRSIPLPLVDWQAIQQSPSGNDFLSLALSATGGSFEQASLLSLGLGPYMSTMIIWRFISMSKWYKALKVPPRLDNYYRNLLTLILALVQAITLAVTYPLTPLQGTIMSSDFMAYGTIILALVAGTFFTIWLGGRNQEAGIGGQTIIILANMLLRMPSNFAALRIFLIYRASFIEQVLLISVSVFALMTAFTTIVMDRAELRIPINRVMINNNFTEKSYLPIKLNPSGGMAIMYAMTLALLPRYIIDLILIFFPNLDLLRNLQYQLSMTQPLGAFLYVLLIIALSLGFAFVNVDPEQLSENLQKSGDYIDGINPGKPTEKFLRGKILNMAIIGAIYMTAVVGFPMSLGVIFPEYSQWLNLPGSIVILVALFLNIIDEIRALRIRNQYRPLFNKH</sequence>
<evidence type="ECO:0000256" key="7">
    <source>
        <dbReference type="ARBA" id="ARBA00023136"/>
    </source>
</evidence>
<dbReference type="NCBIfam" id="TIGR02920">
    <property type="entry name" value="acc_sec_Y2"/>
    <property type="match status" value="1"/>
</dbReference>
<dbReference type="KEGG" id="aun:AWM73_05815"/>
<comment type="subcellular location">
    <subcellularLocation>
        <location evidence="8">Cell membrane</location>
        <topology evidence="8">Multi-pass membrane protein</topology>
    </subcellularLocation>
</comment>
<evidence type="ECO:0000313" key="13">
    <source>
        <dbReference type="Proteomes" id="UP001069145"/>
    </source>
</evidence>
<dbReference type="GO" id="GO:0005886">
    <property type="term" value="C:plasma membrane"/>
    <property type="evidence" value="ECO:0007669"/>
    <property type="project" value="UniProtKB-SubCell"/>
</dbReference>
<keyword evidence="1 8" id="KW-0813">Transport</keyword>
<dbReference type="InterPro" id="IPR002208">
    <property type="entry name" value="SecY/SEC61-alpha"/>
</dbReference>
<comment type="function">
    <text evidence="8">Part of the accessory SecA2/SecY2 system specifically required for export of possible cell wall proteins. The central subunit of a protein translocation channel.</text>
</comment>
<feature type="transmembrane region" description="Helical" evidence="8">
    <location>
        <begin position="110"/>
        <end position="130"/>
    </location>
</feature>
<dbReference type="GO" id="GO:0065002">
    <property type="term" value="P:intracellular protein transmembrane transport"/>
    <property type="evidence" value="ECO:0007669"/>
    <property type="project" value="UniProtKB-UniRule"/>
</dbReference>
<dbReference type="EMBL" id="CP065662">
    <property type="protein sequence ID" value="QPS02274.1"/>
    <property type="molecule type" value="Genomic_DNA"/>
</dbReference>
<dbReference type="EMBL" id="JAOTML010000008">
    <property type="protein sequence ID" value="MCY3053820.1"/>
    <property type="molecule type" value="Genomic_DNA"/>
</dbReference>
<dbReference type="PIRSF" id="PIRSF004557">
    <property type="entry name" value="SecY"/>
    <property type="match status" value="1"/>
</dbReference>
<feature type="transmembrane region" description="Helical" evidence="8">
    <location>
        <begin position="203"/>
        <end position="226"/>
    </location>
</feature>
<proteinExistence type="inferred from homology"/>
<keyword evidence="13" id="KW-1185">Reference proteome</keyword>
<reference evidence="11 12" key="1">
    <citation type="submission" date="2020-12" db="EMBL/GenBank/DDBJ databases">
        <title>FDA dAtabase for Regulatory Grade micrObial Sequences (FDA-ARGOS): Supporting development and validation of Infectious Disease Dx tests.</title>
        <authorList>
            <person name="Sproer C."/>
            <person name="Gronow S."/>
            <person name="Severitt S."/>
            <person name="Schroder I."/>
            <person name="Tallon L."/>
            <person name="Sadzewicz L."/>
            <person name="Zhao X."/>
            <person name="Boylan J."/>
            <person name="Ott S."/>
            <person name="Bowen H."/>
            <person name="Vavikolanu K."/>
            <person name="Mehta A."/>
            <person name="Aluvathingal J."/>
            <person name="Nadendla S."/>
            <person name="Lowell S."/>
            <person name="Myers T."/>
            <person name="Yan Y."/>
            <person name="Sichtig H."/>
        </authorList>
    </citation>
    <scope>NUCLEOTIDE SEQUENCE [LARGE SCALE GENOMIC DNA]</scope>
    <source>
        <strain evidence="11 12">FDAARGOS_911</strain>
    </source>
</reference>
<comment type="similarity">
    <text evidence="8">Belongs to the SecY/SEC61-alpha family. SecY2 subfamily.</text>
</comment>
<dbReference type="InterPro" id="IPR014269">
    <property type="entry name" value="SecY2"/>
</dbReference>
<feature type="transmembrane region" description="Helical" evidence="8">
    <location>
        <begin position="356"/>
        <end position="381"/>
    </location>
</feature>
<evidence type="ECO:0000256" key="8">
    <source>
        <dbReference type="HAMAP-Rule" id="MF_01466"/>
    </source>
</evidence>
<dbReference type="SUPFAM" id="SSF103491">
    <property type="entry name" value="Preprotein translocase SecY subunit"/>
    <property type="match status" value="1"/>
</dbReference>
<feature type="transmembrane region" description="Helical" evidence="8">
    <location>
        <begin position="387"/>
        <end position="405"/>
    </location>
</feature>
<feature type="transmembrane region" description="Helical" evidence="8">
    <location>
        <begin position="261"/>
        <end position="284"/>
    </location>
</feature>
<dbReference type="RefSeq" id="WP_060778492.1">
    <property type="nucleotide sequence ID" value="NZ_CAJHLF010000005.1"/>
</dbReference>
<keyword evidence="7 8" id="KW-0472">Membrane</keyword>
<dbReference type="Gene3D" id="1.10.3370.10">
    <property type="entry name" value="SecY subunit domain"/>
    <property type="match status" value="1"/>
</dbReference>
<feature type="transmembrane region" description="Helical" evidence="8">
    <location>
        <begin position="12"/>
        <end position="32"/>
    </location>
</feature>
<keyword evidence="5 8" id="KW-1133">Transmembrane helix</keyword>
<evidence type="ECO:0000313" key="12">
    <source>
        <dbReference type="Proteomes" id="UP000594771"/>
    </source>
</evidence>
<keyword evidence="4 8" id="KW-0653">Protein transport</keyword>
<keyword evidence="3 8" id="KW-0812">Transmembrane</keyword>
<evidence type="ECO:0000256" key="5">
    <source>
        <dbReference type="ARBA" id="ARBA00022989"/>
    </source>
</evidence>
<evidence type="ECO:0000313" key="11">
    <source>
        <dbReference type="EMBL" id="QPS02274.1"/>
    </source>
</evidence>
<evidence type="ECO:0000256" key="4">
    <source>
        <dbReference type="ARBA" id="ARBA00022927"/>
    </source>
</evidence>
<accession>A0A0X8FGG1</accession>
<dbReference type="PANTHER" id="PTHR10906">
    <property type="entry name" value="SECY/SEC61-ALPHA FAMILY MEMBER"/>
    <property type="match status" value="1"/>
</dbReference>
<evidence type="ECO:0000256" key="9">
    <source>
        <dbReference type="NCBIfam" id="TIGR02920"/>
    </source>
</evidence>
<keyword evidence="6 8" id="KW-0811">Translocation</keyword>